<feature type="domain" description="Clr5" evidence="4">
    <location>
        <begin position="12"/>
        <end position="67"/>
    </location>
</feature>
<feature type="repeat" description="ANK" evidence="3">
    <location>
        <begin position="1037"/>
        <end position="1069"/>
    </location>
</feature>
<dbReference type="InterPro" id="IPR002110">
    <property type="entry name" value="Ankyrin_rpt"/>
</dbReference>
<dbReference type="PANTHER" id="PTHR24198">
    <property type="entry name" value="ANKYRIN REPEAT AND PROTEIN KINASE DOMAIN-CONTAINING PROTEIN"/>
    <property type="match status" value="1"/>
</dbReference>
<feature type="repeat" description="ANK" evidence="3">
    <location>
        <begin position="1002"/>
        <end position="1034"/>
    </location>
</feature>
<keyword evidence="1" id="KW-0677">Repeat</keyword>
<dbReference type="SMART" id="SM00248">
    <property type="entry name" value="ANK"/>
    <property type="match status" value="11"/>
</dbReference>
<evidence type="ECO:0000256" key="2">
    <source>
        <dbReference type="ARBA" id="ARBA00023043"/>
    </source>
</evidence>
<dbReference type="InterPro" id="IPR025676">
    <property type="entry name" value="Clr5_dom"/>
</dbReference>
<dbReference type="OrthoDB" id="539213at2759"/>
<organism evidence="5 6">
    <name type="scientific">Lentithecium fluviatile CBS 122367</name>
    <dbReference type="NCBI Taxonomy" id="1168545"/>
    <lineage>
        <taxon>Eukaryota</taxon>
        <taxon>Fungi</taxon>
        <taxon>Dikarya</taxon>
        <taxon>Ascomycota</taxon>
        <taxon>Pezizomycotina</taxon>
        <taxon>Dothideomycetes</taxon>
        <taxon>Pleosporomycetidae</taxon>
        <taxon>Pleosporales</taxon>
        <taxon>Massarineae</taxon>
        <taxon>Lentitheciaceae</taxon>
        <taxon>Lentithecium</taxon>
    </lineage>
</organism>
<gene>
    <name evidence="5" type="ORF">K458DRAFT_408993</name>
</gene>
<keyword evidence="6" id="KW-1185">Reference proteome</keyword>
<protein>
    <submittedName>
        <fullName evidence="5">Ankyrin</fullName>
    </submittedName>
</protein>
<evidence type="ECO:0000313" key="6">
    <source>
        <dbReference type="Proteomes" id="UP000799291"/>
    </source>
</evidence>
<dbReference type="PANTHER" id="PTHR24198:SF165">
    <property type="entry name" value="ANKYRIN REPEAT-CONTAINING PROTEIN-RELATED"/>
    <property type="match status" value="1"/>
</dbReference>
<proteinExistence type="predicted"/>
<dbReference type="Pfam" id="PF12796">
    <property type="entry name" value="Ank_2"/>
    <property type="match status" value="1"/>
</dbReference>
<dbReference type="Pfam" id="PF14420">
    <property type="entry name" value="Clr5"/>
    <property type="match status" value="1"/>
</dbReference>
<evidence type="ECO:0000259" key="4">
    <source>
        <dbReference type="Pfam" id="PF14420"/>
    </source>
</evidence>
<dbReference type="SUPFAM" id="SSF48403">
    <property type="entry name" value="Ankyrin repeat"/>
    <property type="match status" value="1"/>
</dbReference>
<evidence type="ECO:0000256" key="3">
    <source>
        <dbReference type="PROSITE-ProRule" id="PRU00023"/>
    </source>
</evidence>
<dbReference type="PROSITE" id="PS50297">
    <property type="entry name" value="ANK_REP_REGION"/>
    <property type="match status" value="2"/>
</dbReference>
<dbReference type="PROSITE" id="PS50088">
    <property type="entry name" value="ANK_REPEAT"/>
    <property type="match status" value="2"/>
</dbReference>
<reference evidence="5" key="1">
    <citation type="journal article" date="2020" name="Stud. Mycol.">
        <title>101 Dothideomycetes genomes: a test case for predicting lifestyles and emergence of pathogens.</title>
        <authorList>
            <person name="Haridas S."/>
            <person name="Albert R."/>
            <person name="Binder M."/>
            <person name="Bloem J."/>
            <person name="Labutti K."/>
            <person name="Salamov A."/>
            <person name="Andreopoulos B."/>
            <person name="Baker S."/>
            <person name="Barry K."/>
            <person name="Bills G."/>
            <person name="Bluhm B."/>
            <person name="Cannon C."/>
            <person name="Castanera R."/>
            <person name="Culley D."/>
            <person name="Daum C."/>
            <person name="Ezra D."/>
            <person name="Gonzalez J."/>
            <person name="Henrissat B."/>
            <person name="Kuo A."/>
            <person name="Liang C."/>
            <person name="Lipzen A."/>
            <person name="Lutzoni F."/>
            <person name="Magnuson J."/>
            <person name="Mondo S."/>
            <person name="Nolan M."/>
            <person name="Ohm R."/>
            <person name="Pangilinan J."/>
            <person name="Park H.-J."/>
            <person name="Ramirez L."/>
            <person name="Alfaro M."/>
            <person name="Sun H."/>
            <person name="Tritt A."/>
            <person name="Yoshinaga Y."/>
            <person name="Zwiers L.-H."/>
            <person name="Turgeon B."/>
            <person name="Goodwin S."/>
            <person name="Spatafora J."/>
            <person name="Crous P."/>
            <person name="Grigoriev I."/>
        </authorList>
    </citation>
    <scope>NUCLEOTIDE SEQUENCE</scope>
    <source>
        <strain evidence="5">CBS 122367</strain>
    </source>
</reference>
<dbReference type="EMBL" id="MU005613">
    <property type="protein sequence ID" value="KAF2678237.1"/>
    <property type="molecule type" value="Genomic_DNA"/>
</dbReference>
<sequence>MDSTPRARKIDEATWERHRSTIERLYVTEDKQLEGKDGVIVIMTKGHAFTASKSQYETRFKVWKIRKNVKRNEWPPILKKVRKRKRLGKDSEVTLNGTVISKERIEREISRYGLTEGRQGEVQGFSPNIPGDVAIHTPPSVFDTGDLSEAMSLSPMGPHFHSFERRPQHGGMSTQNATQSNYRDRETSTVILAQNHLQPFSWANTLDWDVISQLTSPMRQMIKLSVPSPTQANAIFYPMQQGSGNPDYQNAIPLFPRYLVSCLVNGTDIPGGLKIDDIHRWLRNIPHSTLAQFFKMVPASIMDILREKIFAAAVYDGDENTVKAMLELGVDPRDNIAVEMGEAKDPSSPLQIALSRRHFSVAEILVKYISQKANRLELEALLRQILHEQGLPYYLEYGTDFTDRDWSALIRIPLSAGASPTVTCFRVAKSDEHLTRQLLEMREGGVNGWLRDGLLRDSIHCVWTPNQSFFRKEKYQPLIRWVLSYFLLENAHEIATDDPQAKIALSNAFQAALEEAHKWATETLFEACSKLGIHLEYLKYGEAAGNAIIQACHEADWGLALQLVHTHKQQQKIPPGHYFTHGKSESMTLLEAVSEDDLNYIKSRMEQKSSGWVGWDPILEKAAELGHDRIAIEIARSKANVLWRAPLILLQYGRTAAISTLVFSDKRWSIPLSYARFEGDYTKLDDLLYRTQTLQEEPGFPGGLWLRSSIDEQIALRALSYHAIQTKDSTLMKWLLEAGLDVDECCWTVLDVGEGPLMLFKPSSIGGRILPSTARAVGHLPSLLAIAAEKNDRAMIRFLLAEGAKIVDTFALMRAVSSNADTATIELLLDASDDKQSSKKKQYGSDALRNAIRLSDYDMLRLLAARTDINGLELVVEMDPKEPRSLSPLGEAILQRDLEAARILLGSGADPDTLVAYGGIANDSPAATSTILRRLCPLLAAIDTANLPMVQLLVQHGAAVDYPPKLGLLRTPLQRAAEIGNFELVQYLLDQWAPVDSAPFYSGGTPLQLAAIGGYVGVATLLLERGADPNYPPAEGEGRTAFEAAAEWGRVDTMTLLVQRGVDLDLAVGDNADDRQYERAVRFAEKRGQMASKRFVQDLFRQVYGASWEDF</sequence>
<evidence type="ECO:0000313" key="5">
    <source>
        <dbReference type="EMBL" id="KAF2678237.1"/>
    </source>
</evidence>
<dbReference type="InterPro" id="IPR036770">
    <property type="entry name" value="Ankyrin_rpt-contain_sf"/>
</dbReference>
<dbReference type="Gene3D" id="1.25.40.20">
    <property type="entry name" value="Ankyrin repeat-containing domain"/>
    <property type="match status" value="1"/>
</dbReference>
<name>A0A6G1IJ19_9PLEO</name>
<dbReference type="AlphaFoldDB" id="A0A6G1IJ19"/>
<keyword evidence="2 3" id="KW-0040">ANK repeat</keyword>
<accession>A0A6G1IJ19</accession>
<evidence type="ECO:0000256" key="1">
    <source>
        <dbReference type="ARBA" id="ARBA00022737"/>
    </source>
</evidence>
<dbReference type="Proteomes" id="UP000799291">
    <property type="component" value="Unassembled WGS sequence"/>
</dbReference>